<accession>A0AAE0JGW4</accession>
<dbReference type="EMBL" id="JAUEPP010000003">
    <property type="protein sequence ID" value="KAK3347642.1"/>
    <property type="molecule type" value="Genomic_DNA"/>
</dbReference>
<proteinExistence type="predicted"/>
<reference evidence="1" key="1">
    <citation type="journal article" date="2023" name="Mol. Phylogenet. Evol.">
        <title>Genome-scale phylogeny and comparative genomics of the fungal order Sordariales.</title>
        <authorList>
            <person name="Hensen N."/>
            <person name="Bonometti L."/>
            <person name="Westerberg I."/>
            <person name="Brannstrom I.O."/>
            <person name="Guillou S."/>
            <person name="Cros-Aarteil S."/>
            <person name="Calhoun S."/>
            <person name="Haridas S."/>
            <person name="Kuo A."/>
            <person name="Mondo S."/>
            <person name="Pangilinan J."/>
            <person name="Riley R."/>
            <person name="LaButti K."/>
            <person name="Andreopoulos B."/>
            <person name="Lipzen A."/>
            <person name="Chen C."/>
            <person name="Yan M."/>
            <person name="Daum C."/>
            <person name="Ng V."/>
            <person name="Clum A."/>
            <person name="Steindorff A."/>
            <person name="Ohm R.A."/>
            <person name="Martin F."/>
            <person name="Silar P."/>
            <person name="Natvig D.O."/>
            <person name="Lalanne C."/>
            <person name="Gautier V."/>
            <person name="Ament-Velasquez S.L."/>
            <person name="Kruys A."/>
            <person name="Hutchinson M.I."/>
            <person name="Powell A.J."/>
            <person name="Barry K."/>
            <person name="Miller A.N."/>
            <person name="Grigoriev I.V."/>
            <person name="Debuchy R."/>
            <person name="Gladieux P."/>
            <person name="Hiltunen Thoren M."/>
            <person name="Johannesson H."/>
        </authorList>
    </citation>
    <scope>NUCLEOTIDE SEQUENCE</scope>
    <source>
        <strain evidence="1">CBS 560.94</strain>
    </source>
</reference>
<gene>
    <name evidence="1" type="ORF">B0H65DRAFT_461027</name>
</gene>
<protein>
    <submittedName>
        <fullName evidence="1">Uncharacterized protein</fullName>
    </submittedName>
</protein>
<comment type="caution">
    <text evidence="1">The sequence shown here is derived from an EMBL/GenBank/DDBJ whole genome shotgun (WGS) entry which is preliminary data.</text>
</comment>
<dbReference type="RefSeq" id="XP_062682724.1">
    <property type="nucleotide sequence ID" value="XM_062826579.1"/>
</dbReference>
<evidence type="ECO:0000313" key="2">
    <source>
        <dbReference type="Proteomes" id="UP001278500"/>
    </source>
</evidence>
<organism evidence="1 2">
    <name type="scientific">Neurospora tetraspora</name>
    <dbReference type="NCBI Taxonomy" id="94610"/>
    <lineage>
        <taxon>Eukaryota</taxon>
        <taxon>Fungi</taxon>
        <taxon>Dikarya</taxon>
        <taxon>Ascomycota</taxon>
        <taxon>Pezizomycotina</taxon>
        <taxon>Sordariomycetes</taxon>
        <taxon>Sordariomycetidae</taxon>
        <taxon>Sordariales</taxon>
        <taxon>Sordariaceae</taxon>
        <taxon>Neurospora</taxon>
    </lineage>
</organism>
<sequence>MSSSMHTSTKDIISMIERIDRHPHNMPAMKRIGYAVGIVGLAMQGGYTADEFKGTILDYIRTLRRELDFANSAEQFAQLRHREILCGDVLAALCELKQNATVHREVDVVVNQNSFVDEGNVDIGDFVLIHESDAGESQAESAEWELV</sequence>
<name>A0AAE0JGW4_9PEZI</name>
<dbReference type="GeneID" id="87863733"/>
<evidence type="ECO:0000313" key="1">
    <source>
        <dbReference type="EMBL" id="KAK3347642.1"/>
    </source>
</evidence>
<keyword evidence="2" id="KW-1185">Reference proteome</keyword>
<dbReference type="Proteomes" id="UP001278500">
    <property type="component" value="Unassembled WGS sequence"/>
</dbReference>
<reference evidence="1" key="2">
    <citation type="submission" date="2023-06" db="EMBL/GenBank/DDBJ databases">
        <authorList>
            <consortium name="Lawrence Berkeley National Laboratory"/>
            <person name="Haridas S."/>
            <person name="Hensen N."/>
            <person name="Bonometti L."/>
            <person name="Westerberg I."/>
            <person name="Brannstrom I.O."/>
            <person name="Guillou S."/>
            <person name="Cros-Aarteil S."/>
            <person name="Calhoun S."/>
            <person name="Kuo A."/>
            <person name="Mondo S."/>
            <person name="Pangilinan J."/>
            <person name="Riley R."/>
            <person name="Labutti K."/>
            <person name="Andreopoulos B."/>
            <person name="Lipzen A."/>
            <person name="Chen C."/>
            <person name="Yanf M."/>
            <person name="Daum C."/>
            <person name="Ng V."/>
            <person name="Clum A."/>
            <person name="Steindorff A."/>
            <person name="Ohm R."/>
            <person name="Martin F."/>
            <person name="Silar P."/>
            <person name="Natvig D."/>
            <person name="Lalanne C."/>
            <person name="Gautier V."/>
            <person name="Ament-Velasquez S.L."/>
            <person name="Kruys A."/>
            <person name="Hutchinson M.I."/>
            <person name="Powell A.J."/>
            <person name="Barry K."/>
            <person name="Miller A.N."/>
            <person name="Grigoriev I.V."/>
            <person name="Debuchy R."/>
            <person name="Gladieux P."/>
            <person name="Thoren M.H."/>
            <person name="Johannesson H."/>
        </authorList>
    </citation>
    <scope>NUCLEOTIDE SEQUENCE</scope>
    <source>
        <strain evidence="1">CBS 560.94</strain>
    </source>
</reference>
<dbReference type="AlphaFoldDB" id="A0AAE0JGW4"/>